<dbReference type="AlphaFoldDB" id="A0AAV7HT88"/>
<evidence type="ECO:0000256" key="1">
    <source>
        <dbReference type="SAM" id="MobiDB-lite"/>
    </source>
</evidence>
<feature type="region of interest" description="Disordered" evidence="1">
    <location>
        <begin position="33"/>
        <end position="52"/>
    </location>
</feature>
<dbReference type="Proteomes" id="UP000826195">
    <property type="component" value="Unassembled WGS sequence"/>
</dbReference>
<sequence>MDRSFKQDPNFKMNHQSFKLSDFGVDTHRFNGYTSKSRMTPSPRGFANGVPSPNYWKCGQESGWILARNSKRISSTILSWPENPLNSRVPEWHRHRPRVSLGSHTTVYFSQRLSVQKELVVFRDSGFEEGSSRQS</sequence>
<evidence type="ECO:0000313" key="3">
    <source>
        <dbReference type="Proteomes" id="UP000826195"/>
    </source>
</evidence>
<organism evidence="2 3">
    <name type="scientific">Cotesia glomerata</name>
    <name type="common">Lepidopteran parasitic wasp</name>
    <name type="synonym">Apanteles glomeratus</name>
    <dbReference type="NCBI Taxonomy" id="32391"/>
    <lineage>
        <taxon>Eukaryota</taxon>
        <taxon>Metazoa</taxon>
        <taxon>Ecdysozoa</taxon>
        <taxon>Arthropoda</taxon>
        <taxon>Hexapoda</taxon>
        <taxon>Insecta</taxon>
        <taxon>Pterygota</taxon>
        <taxon>Neoptera</taxon>
        <taxon>Endopterygota</taxon>
        <taxon>Hymenoptera</taxon>
        <taxon>Apocrita</taxon>
        <taxon>Ichneumonoidea</taxon>
        <taxon>Braconidae</taxon>
        <taxon>Microgastrinae</taxon>
        <taxon>Cotesia</taxon>
    </lineage>
</organism>
<evidence type="ECO:0000313" key="2">
    <source>
        <dbReference type="EMBL" id="KAH0547423.1"/>
    </source>
</evidence>
<gene>
    <name evidence="2" type="ORF">KQX54_019274</name>
</gene>
<reference evidence="2 3" key="1">
    <citation type="journal article" date="2021" name="J. Hered.">
        <title>A chromosome-level genome assembly of the parasitoid wasp, Cotesia glomerata (Hymenoptera: Braconidae).</title>
        <authorList>
            <person name="Pinto B.J."/>
            <person name="Weis J.J."/>
            <person name="Gamble T."/>
            <person name="Ode P.J."/>
            <person name="Paul R."/>
            <person name="Zaspel J.M."/>
        </authorList>
    </citation>
    <scope>NUCLEOTIDE SEQUENCE [LARGE SCALE GENOMIC DNA]</scope>
    <source>
        <strain evidence="2">CgM1</strain>
    </source>
</reference>
<accession>A0AAV7HT88</accession>
<keyword evidence="3" id="KW-1185">Reference proteome</keyword>
<dbReference type="EMBL" id="JAHXZJ010002237">
    <property type="protein sequence ID" value="KAH0547423.1"/>
    <property type="molecule type" value="Genomic_DNA"/>
</dbReference>
<comment type="caution">
    <text evidence="2">The sequence shown here is derived from an EMBL/GenBank/DDBJ whole genome shotgun (WGS) entry which is preliminary data.</text>
</comment>
<protein>
    <submittedName>
        <fullName evidence="2">Uncharacterized protein</fullName>
    </submittedName>
</protein>
<proteinExistence type="predicted"/>
<name>A0AAV7HT88_COTGL</name>